<reference evidence="1 2" key="1">
    <citation type="submission" date="2019-08" db="EMBL/GenBank/DDBJ databases">
        <title>Seonamhaeicola sediminis sp. nov., isolated from marine sediment.</title>
        <authorList>
            <person name="Cao W.R."/>
        </authorList>
    </citation>
    <scope>NUCLEOTIDE SEQUENCE [LARGE SCALE GENOMIC DNA]</scope>
    <source>
        <strain evidence="1 2">B011</strain>
    </source>
</reference>
<dbReference type="EMBL" id="VSDQ01000729">
    <property type="protein sequence ID" value="TYA69826.1"/>
    <property type="molecule type" value="Genomic_DNA"/>
</dbReference>
<organism evidence="1 2">
    <name type="scientific">Seonamhaeicola marinus</name>
    <dbReference type="NCBI Taxonomy" id="1912246"/>
    <lineage>
        <taxon>Bacteria</taxon>
        <taxon>Pseudomonadati</taxon>
        <taxon>Bacteroidota</taxon>
        <taxon>Flavobacteriia</taxon>
        <taxon>Flavobacteriales</taxon>
        <taxon>Flavobacteriaceae</taxon>
    </lineage>
</organism>
<dbReference type="OrthoDB" id="1421826at2"/>
<evidence type="ECO:0000313" key="1">
    <source>
        <dbReference type="EMBL" id="TYA69826.1"/>
    </source>
</evidence>
<dbReference type="RefSeq" id="WP_148545096.1">
    <property type="nucleotide sequence ID" value="NZ_VSDQ01000729.1"/>
</dbReference>
<name>A0A5D0HEV9_9FLAO</name>
<dbReference type="Proteomes" id="UP000323930">
    <property type="component" value="Unassembled WGS sequence"/>
</dbReference>
<sequence length="235" mass="28024">MDTRNSFLSANWEHLILVNYEIHPDVLKPYVPEHTVLDVFENRYYISLVGFMFKNTKVLGVKLPLHVNFEEVNLRFYVKHKNTRGVVFIKEIVPKPLITFVANSLYNEHYETSKMSHVWDTKNNYIEYSWEQQNKRQHISVTSEELPKPITPYSEEDFILEHYYGYTKYKNKTFQYEVQHPQWLHYPIKEYTINVDFEMNYGKEFSFLNTRSPSSVILAKGSKIHVMPKNTIAAK</sequence>
<gene>
    <name evidence="1" type="ORF">FUA24_21260</name>
</gene>
<dbReference type="PANTHER" id="PTHR39186">
    <property type="entry name" value="DUF2071 FAMILY PROTEIN"/>
    <property type="match status" value="1"/>
</dbReference>
<dbReference type="Pfam" id="PF09844">
    <property type="entry name" value="DUF2071"/>
    <property type="match status" value="1"/>
</dbReference>
<keyword evidence="2" id="KW-1185">Reference proteome</keyword>
<dbReference type="AlphaFoldDB" id="A0A5D0HEV9"/>
<dbReference type="PANTHER" id="PTHR39186:SF1">
    <property type="entry name" value="DUF2071 DOMAIN-CONTAINING PROTEIN"/>
    <property type="match status" value="1"/>
</dbReference>
<proteinExistence type="predicted"/>
<dbReference type="InterPro" id="IPR018644">
    <property type="entry name" value="DUF2071"/>
</dbReference>
<accession>A0A5D0HEV9</accession>
<evidence type="ECO:0000313" key="2">
    <source>
        <dbReference type="Proteomes" id="UP000323930"/>
    </source>
</evidence>
<protein>
    <submittedName>
        <fullName evidence="1">DUF2071 domain-containing protein</fullName>
    </submittedName>
</protein>
<comment type="caution">
    <text evidence="1">The sequence shown here is derived from an EMBL/GenBank/DDBJ whole genome shotgun (WGS) entry which is preliminary data.</text>
</comment>